<dbReference type="GO" id="GO:0032131">
    <property type="term" value="F:alkylated DNA binding"/>
    <property type="evidence" value="ECO:0007669"/>
    <property type="project" value="TreeGrafter"/>
</dbReference>
<dbReference type="GO" id="GO:0032993">
    <property type="term" value="C:protein-DNA complex"/>
    <property type="evidence" value="ECO:0007669"/>
    <property type="project" value="TreeGrafter"/>
</dbReference>
<reference evidence="7 8" key="1">
    <citation type="journal article" date="2013" name="PLoS ONE">
        <title>Cultivation and Complete Genome Sequencing of Gloeobacter kilaueensis sp. nov., from a Lava Cave in Kilauea Caldera, Hawai'i.</title>
        <authorList>
            <person name="Saw J.H."/>
            <person name="Schatz M."/>
            <person name="Brown M.V."/>
            <person name="Kunkel D.D."/>
            <person name="Foster J.S."/>
            <person name="Shick H."/>
            <person name="Christensen S."/>
            <person name="Hou S."/>
            <person name="Wan X."/>
            <person name="Donachie S.P."/>
        </authorList>
    </citation>
    <scope>NUCLEOTIDE SEQUENCE [LARGE SCALE GENOMIC DNA]</scope>
    <source>
        <strain evidence="8">JS</strain>
    </source>
</reference>
<dbReference type="HOGENOM" id="CLU_000445_72_5_3"/>
<dbReference type="PANTHER" id="PTHR43003:SF5">
    <property type="entry name" value="DNA-3-METHYLADENINE GLYCOSYLASE"/>
    <property type="match status" value="1"/>
</dbReference>
<feature type="domain" description="HhH-GPD" evidence="6">
    <location>
        <begin position="52"/>
        <end position="205"/>
    </location>
</feature>
<evidence type="ECO:0000256" key="1">
    <source>
        <dbReference type="ARBA" id="ARBA00000086"/>
    </source>
</evidence>
<dbReference type="SUPFAM" id="SSF48150">
    <property type="entry name" value="DNA-glycosylase"/>
    <property type="match status" value="1"/>
</dbReference>
<dbReference type="GO" id="GO:0043916">
    <property type="term" value="F:DNA-7-methylguanine glycosylase activity"/>
    <property type="evidence" value="ECO:0007669"/>
    <property type="project" value="TreeGrafter"/>
</dbReference>
<comment type="catalytic activity">
    <reaction evidence="1">
        <text>Hydrolysis of alkylated DNA, releasing 3-methyladenine, 3-methylguanine, 7-methylguanine and 7-methyladenine.</text>
        <dbReference type="EC" id="3.2.2.21"/>
    </reaction>
</comment>
<protein>
    <recommendedName>
        <fullName evidence="3">DNA-3-methyladenine glycosylase II</fullName>
        <ecNumber evidence="3">3.2.2.21</ecNumber>
    </recommendedName>
</protein>
<dbReference type="EMBL" id="CP003587">
    <property type="protein sequence ID" value="AGY56470.1"/>
    <property type="molecule type" value="Genomic_DNA"/>
</dbReference>
<evidence type="ECO:0000313" key="8">
    <source>
        <dbReference type="Proteomes" id="UP000017396"/>
    </source>
</evidence>
<dbReference type="GO" id="GO:0008725">
    <property type="term" value="F:DNA-3-methyladenine glycosylase activity"/>
    <property type="evidence" value="ECO:0007669"/>
    <property type="project" value="TreeGrafter"/>
</dbReference>
<accession>U5QFL9</accession>
<dbReference type="InterPro" id="IPR011257">
    <property type="entry name" value="DNA_glycosylase"/>
</dbReference>
<evidence type="ECO:0000256" key="3">
    <source>
        <dbReference type="ARBA" id="ARBA00012000"/>
    </source>
</evidence>
<dbReference type="KEGG" id="glj:GKIL_0223"/>
<dbReference type="RefSeq" id="WP_023171476.1">
    <property type="nucleotide sequence ID" value="NC_022600.1"/>
</dbReference>
<dbReference type="AlphaFoldDB" id="U5QFL9"/>
<dbReference type="CDD" id="cd00056">
    <property type="entry name" value="ENDO3c"/>
    <property type="match status" value="1"/>
</dbReference>
<keyword evidence="4" id="KW-0227">DNA damage</keyword>
<keyword evidence="7" id="KW-0326">Glycosidase</keyword>
<dbReference type="FunFam" id="1.10.340.30:FF:000004">
    <property type="entry name" value="DNA-3-methyladenine glycosylase II"/>
    <property type="match status" value="1"/>
</dbReference>
<keyword evidence="5" id="KW-0234">DNA repair</keyword>
<dbReference type="PANTHER" id="PTHR43003">
    <property type="entry name" value="DNA-3-METHYLADENINE GLYCOSYLASE"/>
    <property type="match status" value="1"/>
</dbReference>
<organism evidence="7 8">
    <name type="scientific">Gloeobacter kilaueensis (strain ATCC BAA-2537 / CCAP 1431/1 / ULC 316 / JS1)</name>
    <dbReference type="NCBI Taxonomy" id="1183438"/>
    <lineage>
        <taxon>Bacteria</taxon>
        <taxon>Bacillati</taxon>
        <taxon>Cyanobacteriota</taxon>
        <taxon>Cyanophyceae</taxon>
        <taxon>Gloeobacterales</taxon>
        <taxon>Gloeobacteraceae</taxon>
        <taxon>Gloeobacter</taxon>
    </lineage>
</organism>
<dbReference type="eggNOG" id="COG0122">
    <property type="taxonomic scope" value="Bacteria"/>
</dbReference>
<dbReference type="STRING" id="1183438.GKIL_0223"/>
<dbReference type="Gene3D" id="1.10.1670.40">
    <property type="match status" value="1"/>
</dbReference>
<proteinExistence type="inferred from homology"/>
<dbReference type="Gene3D" id="1.10.340.30">
    <property type="entry name" value="Hypothetical protein, domain 2"/>
    <property type="match status" value="1"/>
</dbReference>
<dbReference type="Pfam" id="PF00730">
    <property type="entry name" value="HhH-GPD"/>
    <property type="match status" value="1"/>
</dbReference>
<evidence type="ECO:0000256" key="5">
    <source>
        <dbReference type="ARBA" id="ARBA00023204"/>
    </source>
</evidence>
<gene>
    <name evidence="7" type="primary">alkA</name>
    <name evidence="7" type="ORF">GKIL_0223</name>
</gene>
<comment type="similarity">
    <text evidence="2">Belongs to the alkylbase DNA glycosidase AlkA family.</text>
</comment>
<evidence type="ECO:0000256" key="2">
    <source>
        <dbReference type="ARBA" id="ARBA00010817"/>
    </source>
</evidence>
<dbReference type="InterPro" id="IPR051912">
    <property type="entry name" value="Alkylbase_DNA_Glycosylase/TA"/>
</dbReference>
<evidence type="ECO:0000256" key="4">
    <source>
        <dbReference type="ARBA" id="ARBA00022763"/>
    </source>
</evidence>
<dbReference type="GO" id="GO:0005737">
    <property type="term" value="C:cytoplasm"/>
    <property type="evidence" value="ECO:0007669"/>
    <property type="project" value="TreeGrafter"/>
</dbReference>
<evidence type="ECO:0000259" key="6">
    <source>
        <dbReference type="SMART" id="SM00478"/>
    </source>
</evidence>
<keyword evidence="7" id="KW-0378">Hydrolase</keyword>
<dbReference type="EC" id="3.2.2.21" evidence="3"/>
<keyword evidence="8" id="KW-1185">Reference proteome</keyword>
<dbReference type="InterPro" id="IPR003265">
    <property type="entry name" value="HhH-GPD_domain"/>
</dbReference>
<dbReference type="Proteomes" id="UP000017396">
    <property type="component" value="Chromosome"/>
</dbReference>
<dbReference type="GO" id="GO:0006285">
    <property type="term" value="P:base-excision repair, AP site formation"/>
    <property type="evidence" value="ECO:0007669"/>
    <property type="project" value="TreeGrafter"/>
</dbReference>
<dbReference type="GO" id="GO:0006307">
    <property type="term" value="P:DNA alkylation repair"/>
    <property type="evidence" value="ECO:0007669"/>
    <property type="project" value="TreeGrafter"/>
</dbReference>
<name>U5QFL9_GLOK1</name>
<sequence length="205" mass="22465">MTSSTASALIEAVHHLKAADPVLAGVIERVGECQLTVRNTGTHFDAIVRAIVYQQLSGKAAATIHRRLEALYGGPPLPAQLAASEEAQLRSVGLSRQKLSYLKHFAALVESEQLSIEALDGLEDQAIIEALTQVRGIGRWTAQMFLLFRLGRLNVLPEADLGVQKGIQLAYGLEKLPTPKQVIAIAEPWHPFCSVASWYFWRSLD</sequence>
<dbReference type="SMART" id="SM00478">
    <property type="entry name" value="ENDO3c"/>
    <property type="match status" value="1"/>
</dbReference>
<dbReference type="OrthoDB" id="9785929at2"/>
<evidence type="ECO:0000313" key="7">
    <source>
        <dbReference type="EMBL" id="AGY56470.1"/>
    </source>
</evidence>